<evidence type="ECO:0000259" key="20">
    <source>
        <dbReference type="Pfam" id="PF00912"/>
    </source>
</evidence>
<dbReference type="GO" id="GO:0009002">
    <property type="term" value="F:serine-type D-Ala-D-Ala carboxypeptidase activity"/>
    <property type="evidence" value="ECO:0007669"/>
    <property type="project" value="UniProtKB-EC"/>
</dbReference>
<evidence type="ECO:0000256" key="13">
    <source>
        <dbReference type="ARBA" id="ARBA00023268"/>
    </source>
</evidence>
<comment type="similarity">
    <text evidence="2">In the C-terminal section; belongs to the transpeptidase family.</text>
</comment>
<keyword evidence="13" id="KW-0511">Multifunctional enzyme</keyword>
<dbReference type="GO" id="GO:0071555">
    <property type="term" value="P:cell wall organization"/>
    <property type="evidence" value="ECO:0007669"/>
    <property type="project" value="UniProtKB-KW"/>
</dbReference>
<feature type="region of interest" description="Disordered" evidence="17">
    <location>
        <begin position="1"/>
        <end position="25"/>
    </location>
</feature>
<keyword evidence="11" id="KW-0573">Peptidoglycan synthesis</keyword>
<dbReference type="GO" id="GO:0008658">
    <property type="term" value="F:penicillin binding"/>
    <property type="evidence" value="ECO:0007669"/>
    <property type="project" value="InterPro"/>
</dbReference>
<evidence type="ECO:0000256" key="12">
    <source>
        <dbReference type="ARBA" id="ARBA00023136"/>
    </source>
</evidence>
<dbReference type="GO" id="GO:0005886">
    <property type="term" value="C:plasma membrane"/>
    <property type="evidence" value="ECO:0007669"/>
    <property type="project" value="UniProtKB-SubCell"/>
</dbReference>
<dbReference type="GO" id="GO:0009252">
    <property type="term" value="P:peptidoglycan biosynthetic process"/>
    <property type="evidence" value="ECO:0007669"/>
    <property type="project" value="UniProtKB-KW"/>
</dbReference>
<dbReference type="GO" id="GO:0030288">
    <property type="term" value="C:outer membrane-bounded periplasmic space"/>
    <property type="evidence" value="ECO:0007669"/>
    <property type="project" value="TreeGrafter"/>
</dbReference>
<dbReference type="PANTHER" id="PTHR32282:SF11">
    <property type="entry name" value="PENICILLIN-BINDING PROTEIN 1B"/>
    <property type="match status" value="1"/>
</dbReference>
<keyword evidence="7" id="KW-0328">Glycosyltransferase</keyword>
<comment type="catalytic activity">
    <reaction evidence="15">
        <text>Preferential cleavage: (Ac)2-L-Lys-D-Ala-|-D-Ala. Also transpeptidation of peptidyl-alanyl moieties that are N-acyl substituents of D-alanine.</text>
        <dbReference type="EC" id="3.4.16.4"/>
    </reaction>
</comment>
<evidence type="ECO:0000256" key="5">
    <source>
        <dbReference type="ARBA" id="ARBA00022645"/>
    </source>
</evidence>
<comment type="caution">
    <text evidence="21">The sequence shown here is derived from an EMBL/GenBank/DDBJ whole genome shotgun (WGS) entry which is preliminary data.</text>
</comment>
<dbReference type="GO" id="GO:0008360">
    <property type="term" value="P:regulation of cell shape"/>
    <property type="evidence" value="ECO:0007669"/>
    <property type="project" value="UniProtKB-KW"/>
</dbReference>
<keyword evidence="18" id="KW-1133">Transmembrane helix</keyword>
<dbReference type="Gene3D" id="3.40.710.10">
    <property type="entry name" value="DD-peptidase/beta-lactamase superfamily"/>
    <property type="match status" value="1"/>
</dbReference>
<evidence type="ECO:0000256" key="3">
    <source>
        <dbReference type="ARBA" id="ARBA00007739"/>
    </source>
</evidence>
<evidence type="ECO:0000256" key="2">
    <source>
        <dbReference type="ARBA" id="ARBA00007090"/>
    </source>
</evidence>
<accession>A0A1T2X0Y1</accession>
<gene>
    <name evidence="21" type="ORF">BVG16_28365</name>
</gene>
<dbReference type="InterPro" id="IPR036950">
    <property type="entry name" value="PBP_transglycosylase"/>
</dbReference>
<dbReference type="SUPFAM" id="SSF56601">
    <property type="entry name" value="beta-lactamase/transpeptidase-like"/>
    <property type="match status" value="1"/>
</dbReference>
<evidence type="ECO:0000256" key="1">
    <source>
        <dbReference type="ARBA" id="ARBA00004236"/>
    </source>
</evidence>
<evidence type="ECO:0000256" key="9">
    <source>
        <dbReference type="ARBA" id="ARBA00022801"/>
    </source>
</evidence>
<dbReference type="Proteomes" id="UP000190188">
    <property type="component" value="Unassembled WGS sequence"/>
</dbReference>
<comment type="catalytic activity">
    <reaction evidence="16">
        <text>[GlcNAc-(1-&gt;4)-Mur2Ac(oyl-L-Ala-gamma-D-Glu-L-Lys-D-Ala-D-Ala)](n)-di-trans,octa-cis-undecaprenyl diphosphate + beta-D-GlcNAc-(1-&gt;4)-Mur2Ac(oyl-L-Ala-gamma-D-Glu-L-Lys-D-Ala-D-Ala)-di-trans,octa-cis-undecaprenyl diphosphate = [GlcNAc-(1-&gt;4)-Mur2Ac(oyl-L-Ala-gamma-D-Glu-L-Lys-D-Ala-D-Ala)](n+1)-di-trans,octa-cis-undecaprenyl diphosphate + di-trans,octa-cis-undecaprenyl diphosphate + H(+)</text>
        <dbReference type="Rhea" id="RHEA:23708"/>
        <dbReference type="Rhea" id="RHEA-COMP:9602"/>
        <dbReference type="Rhea" id="RHEA-COMP:9603"/>
        <dbReference type="ChEBI" id="CHEBI:15378"/>
        <dbReference type="ChEBI" id="CHEBI:58405"/>
        <dbReference type="ChEBI" id="CHEBI:60033"/>
        <dbReference type="ChEBI" id="CHEBI:78435"/>
        <dbReference type="EC" id="2.4.99.28"/>
    </reaction>
</comment>
<organism evidence="21 22">
    <name type="scientific">Paenibacillus selenitireducens</name>
    <dbReference type="NCBI Taxonomy" id="1324314"/>
    <lineage>
        <taxon>Bacteria</taxon>
        <taxon>Bacillati</taxon>
        <taxon>Bacillota</taxon>
        <taxon>Bacilli</taxon>
        <taxon>Bacillales</taxon>
        <taxon>Paenibacillaceae</taxon>
        <taxon>Paenibacillus</taxon>
    </lineage>
</organism>
<dbReference type="Pfam" id="PF00905">
    <property type="entry name" value="Transpeptidase"/>
    <property type="match status" value="1"/>
</dbReference>
<keyword evidence="14" id="KW-0961">Cell wall biogenesis/degradation</keyword>
<evidence type="ECO:0000256" key="16">
    <source>
        <dbReference type="ARBA" id="ARBA00049902"/>
    </source>
</evidence>
<dbReference type="EMBL" id="MSZX01000016">
    <property type="protein sequence ID" value="OPA73544.1"/>
    <property type="molecule type" value="Genomic_DNA"/>
</dbReference>
<evidence type="ECO:0000256" key="4">
    <source>
        <dbReference type="ARBA" id="ARBA00022475"/>
    </source>
</evidence>
<dbReference type="NCBIfam" id="TIGR02074">
    <property type="entry name" value="PBP_1a_fam"/>
    <property type="match status" value="1"/>
</dbReference>
<keyword evidence="6" id="KW-0645">Protease</keyword>
<dbReference type="Pfam" id="PF00912">
    <property type="entry name" value="Transgly"/>
    <property type="match status" value="1"/>
</dbReference>
<feature type="domain" description="Glycosyl transferase family 51" evidence="20">
    <location>
        <begin position="82"/>
        <end position="250"/>
    </location>
</feature>
<evidence type="ECO:0000256" key="15">
    <source>
        <dbReference type="ARBA" id="ARBA00034000"/>
    </source>
</evidence>
<protein>
    <submittedName>
        <fullName evidence="21">Carboxypeptidase</fullName>
    </submittedName>
</protein>
<evidence type="ECO:0000313" key="22">
    <source>
        <dbReference type="Proteomes" id="UP000190188"/>
    </source>
</evidence>
<evidence type="ECO:0000256" key="14">
    <source>
        <dbReference type="ARBA" id="ARBA00023316"/>
    </source>
</evidence>
<keyword evidence="9" id="KW-0378">Hydrolase</keyword>
<keyword evidence="18" id="KW-0812">Transmembrane</keyword>
<keyword evidence="5 21" id="KW-0121">Carboxypeptidase</keyword>
<dbReference type="FunFam" id="1.10.3810.10:FF:000001">
    <property type="entry name" value="Penicillin-binding protein 1A"/>
    <property type="match status" value="1"/>
</dbReference>
<evidence type="ECO:0000256" key="11">
    <source>
        <dbReference type="ARBA" id="ARBA00022984"/>
    </source>
</evidence>
<dbReference type="InterPro" id="IPR001264">
    <property type="entry name" value="Glyco_trans_51"/>
</dbReference>
<evidence type="ECO:0000256" key="7">
    <source>
        <dbReference type="ARBA" id="ARBA00022676"/>
    </source>
</evidence>
<keyword evidence="4" id="KW-1003">Cell membrane</keyword>
<dbReference type="InterPro" id="IPR012338">
    <property type="entry name" value="Beta-lactam/transpept-like"/>
</dbReference>
<proteinExistence type="inferred from homology"/>
<dbReference type="InterPro" id="IPR050396">
    <property type="entry name" value="Glycosyltr_51/Transpeptidase"/>
</dbReference>
<comment type="similarity">
    <text evidence="3">In the N-terminal section; belongs to the glycosyltransferase 51 family.</text>
</comment>
<comment type="subcellular location">
    <subcellularLocation>
        <location evidence="1">Cell membrane</location>
    </subcellularLocation>
</comment>
<sequence length="696" mass="77397">MARHQASRSKLRATTAESNQSEKPSRKKRIASAIGLLFLLFLCGTGGFLFYLHTQSLPVSTMGQSSKLVDMEGRIIGYFQPQSGIQRQRVTLSDISADLIHATLAVEDRNFYNHIGFDIKGMARATLVNIEHMEMKQGASTLTQQLARNLYLSHERTWARKAKEAMYTIQLEMKYSKDEILNLYLNNIYYGHGAYGIEPAAQLYYGKHAKDLSLAESSMLAGVPKGPKYYSPYRDMKNAKDRQKKVLQDMVECGDITQSEANTAYHQLLQFKPLEAPQEHEVAPYFRDYVRNVVVDQLGFEDSLLAEGGITVYTTLDLHAQQAAEKAVASQIPTKSDLQTALISIDPRNGYVKAMVGGTNYRTNQFNRVFAKTRQPGSAFKPIMYLTALATNEMTSVSHFKSEPTLFHYDDGRKTYQPSNYGGKYFGEIDLRKAIAASDNIYAVNTIMKIDPMNVVEMARKMGIDSPLQPLPSLALGTYPVSPFEMASAYGVISNQGERVEPTAVLQIKDANGNTLYHAPTPQRTQVSDAAHTYVLTNLMESVFETGGTGNRVSSLMKRPVAGKTGTTDSDAWLVGFTPELSTAVWVGYDKGKMITPVDAHKAAPIFAQYTEQALSSVPPKIFPIPEGVVNVYIDPDTGQLATTACPDKRLEAFVKGTEPTVSCTVHQGEETKNETNENPTQRRSWWEDVKRWWGG</sequence>
<evidence type="ECO:0000256" key="18">
    <source>
        <dbReference type="SAM" id="Phobius"/>
    </source>
</evidence>
<evidence type="ECO:0000256" key="8">
    <source>
        <dbReference type="ARBA" id="ARBA00022679"/>
    </source>
</evidence>
<evidence type="ECO:0000256" key="6">
    <source>
        <dbReference type="ARBA" id="ARBA00022670"/>
    </source>
</evidence>
<keyword evidence="10" id="KW-0133">Cell shape</keyword>
<name>A0A1T2X0Y1_9BACL</name>
<keyword evidence="22" id="KW-1185">Reference proteome</keyword>
<evidence type="ECO:0000256" key="17">
    <source>
        <dbReference type="SAM" id="MobiDB-lite"/>
    </source>
</evidence>
<dbReference type="SUPFAM" id="SSF53955">
    <property type="entry name" value="Lysozyme-like"/>
    <property type="match status" value="1"/>
</dbReference>
<evidence type="ECO:0000256" key="10">
    <source>
        <dbReference type="ARBA" id="ARBA00022960"/>
    </source>
</evidence>
<feature type="compositionally biased region" description="Basic residues" evidence="17">
    <location>
        <begin position="1"/>
        <end position="11"/>
    </location>
</feature>
<dbReference type="InterPro" id="IPR001460">
    <property type="entry name" value="PCN-bd_Tpept"/>
</dbReference>
<feature type="domain" description="Penicillin-binding protein transpeptidase" evidence="19">
    <location>
        <begin position="345"/>
        <end position="609"/>
    </location>
</feature>
<keyword evidence="8" id="KW-0808">Transferase</keyword>
<dbReference type="OrthoDB" id="9766909at2"/>
<dbReference type="GO" id="GO:0008955">
    <property type="term" value="F:peptidoglycan glycosyltransferase activity"/>
    <property type="evidence" value="ECO:0007669"/>
    <property type="project" value="UniProtKB-EC"/>
</dbReference>
<keyword evidence="12 18" id="KW-0472">Membrane</keyword>
<feature type="transmembrane region" description="Helical" evidence="18">
    <location>
        <begin position="30"/>
        <end position="52"/>
    </location>
</feature>
<dbReference type="PANTHER" id="PTHR32282">
    <property type="entry name" value="BINDING PROTEIN TRANSPEPTIDASE, PUTATIVE-RELATED"/>
    <property type="match status" value="1"/>
</dbReference>
<evidence type="ECO:0000259" key="19">
    <source>
        <dbReference type="Pfam" id="PF00905"/>
    </source>
</evidence>
<dbReference type="RefSeq" id="WP_078502569.1">
    <property type="nucleotide sequence ID" value="NZ_MSZX01000016.1"/>
</dbReference>
<dbReference type="Gene3D" id="1.10.3810.10">
    <property type="entry name" value="Biosynthetic peptidoglycan transglycosylase-like"/>
    <property type="match status" value="1"/>
</dbReference>
<dbReference type="STRING" id="1324314.BVG16_28365"/>
<evidence type="ECO:0000313" key="21">
    <source>
        <dbReference type="EMBL" id="OPA73544.1"/>
    </source>
</evidence>
<dbReference type="AlphaFoldDB" id="A0A1T2X0Y1"/>
<reference evidence="21 22" key="1">
    <citation type="submission" date="2017-01" db="EMBL/GenBank/DDBJ databases">
        <title>Genome analysis of Paenibacillus selenitrireducens ES3-24.</title>
        <authorList>
            <person name="Xu D."/>
            <person name="Yao R."/>
            <person name="Zheng S."/>
        </authorList>
    </citation>
    <scope>NUCLEOTIDE SEQUENCE [LARGE SCALE GENOMIC DNA]</scope>
    <source>
        <strain evidence="21 22">ES3-24</strain>
    </source>
</reference>
<dbReference type="InterPro" id="IPR023346">
    <property type="entry name" value="Lysozyme-like_dom_sf"/>
</dbReference>
<dbReference type="GO" id="GO:0006508">
    <property type="term" value="P:proteolysis"/>
    <property type="evidence" value="ECO:0007669"/>
    <property type="project" value="UniProtKB-KW"/>
</dbReference>